<dbReference type="InterPro" id="IPR012694">
    <property type="entry name" value="Propion_PrpE"/>
</dbReference>
<feature type="domain" description="AMP-binding enzyme C-terminal" evidence="8">
    <location>
        <begin position="524"/>
        <end position="607"/>
    </location>
</feature>
<protein>
    <recommendedName>
        <fullName evidence="2">Propionate--CoA ligase</fullName>
    </recommendedName>
    <alternativeName>
        <fullName evidence="6">Propionyl-CoA synthetase</fullName>
    </alternativeName>
</protein>
<evidence type="ECO:0000256" key="3">
    <source>
        <dbReference type="ARBA" id="ARBA00022598"/>
    </source>
</evidence>
<evidence type="ECO:0000259" key="8">
    <source>
        <dbReference type="Pfam" id="PF13193"/>
    </source>
</evidence>
<dbReference type="InterPro" id="IPR042099">
    <property type="entry name" value="ANL_N_sf"/>
</dbReference>
<accession>A0A7Y6MY39</accession>
<evidence type="ECO:0000256" key="6">
    <source>
        <dbReference type="ARBA" id="ARBA00078862"/>
    </source>
</evidence>
<dbReference type="AlphaFoldDB" id="A0A7Y6MY39"/>
<comment type="similarity">
    <text evidence="1">Belongs to the ATP-dependent AMP-binding enzyme family.</text>
</comment>
<gene>
    <name evidence="10" type="ORF">G5S42_18095</name>
</gene>
<keyword evidence="5" id="KW-0067">ATP-binding</keyword>
<dbReference type="Pfam" id="PF13193">
    <property type="entry name" value="AMP-binding_C"/>
    <property type="match status" value="1"/>
</dbReference>
<dbReference type="NCBIfam" id="NF007815">
    <property type="entry name" value="PRK10524.1"/>
    <property type="match status" value="1"/>
</dbReference>
<evidence type="ECO:0000256" key="1">
    <source>
        <dbReference type="ARBA" id="ARBA00006432"/>
    </source>
</evidence>
<evidence type="ECO:0000256" key="2">
    <source>
        <dbReference type="ARBA" id="ARBA00013625"/>
    </source>
</evidence>
<dbReference type="SUPFAM" id="SSF56801">
    <property type="entry name" value="Acetyl-CoA synthetase-like"/>
    <property type="match status" value="1"/>
</dbReference>
<evidence type="ECO:0000259" key="9">
    <source>
        <dbReference type="Pfam" id="PF16177"/>
    </source>
</evidence>
<dbReference type="RefSeq" id="WP_176108050.1">
    <property type="nucleotide sequence ID" value="NZ_JAALDK010000001.1"/>
</dbReference>
<dbReference type="PANTHER" id="PTHR43347:SF3">
    <property type="entry name" value="ACYL-COA SYNTHETASE SHORT-CHAIN FAMILY MEMBER 3, MITOCHONDRIAL"/>
    <property type="match status" value="1"/>
</dbReference>
<evidence type="ECO:0000256" key="4">
    <source>
        <dbReference type="ARBA" id="ARBA00022741"/>
    </source>
</evidence>
<organism evidence="10 11">
    <name type="scientific">Paraburkholderia youngii</name>
    <dbReference type="NCBI Taxonomy" id="2782701"/>
    <lineage>
        <taxon>Bacteria</taxon>
        <taxon>Pseudomonadati</taxon>
        <taxon>Pseudomonadota</taxon>
        <taxon>Betaproteobacteria</taxon>
        <taxon>Burkholderiales</taxon>
        <taxon>Burkholderiaceae</taxon>
        <taxon>Paraburkholderia</taxon>
    </lineage>
</organism>
<dbReference type="Proteomes" id="UP000594380">
    <property type="component" value="Unassembled WGS sequence"/>
</dbReference>
<evidence type="ECO:0000256" key="5">
    <source>
        <dbReference type="ARBA" id="ARBA00022840"/>
    </source>
</evidence>
<dbReference type="InterPro" id="IPR045851">
    <property type="entry name" value="AMP-bd_C_sf"/>
</dbReference>
<evidence type="ECO:0000313" key="11">
    <source>
        <dbReference type="Proteomes" id="UP000594380"/>
    </source>
</evidence>
<dbReference type="PROSITE" id="PS00455">
    <property type="entry name" value="AMP_BINDING"/>
    <property type="match status" value="1"/>
</dbReference>
<keyword evidence="3 10" id="KW-0436">Ligase</keyword>
<dbReference type="InterPro" id="IPR020845">
    <property type="entry name" value="AMP-binding_CS"/>
</dbReference>
<sequence length="647" mass="70776">MPPSTPAARGSPPMTRYRDFHRRSIEHPEAFWREEAQRIHWHTPFGTVLDRSKPPFARWFVGGRTNLCHNAVDRHLAERAQQNALVYVSTETGIERQYTYAELYAEINRMAAVMRSLGAKRGDVVLIYLPMIPEALFAMLACARLGAIHSVVFGGFAAPNLAARIDDAKPVLIVTADAGARGGKVVDYTPLVDEALSRAKHKTPHVLLIDRQLAPERLNAPYLVAYEPLREQFFDAHVPCEWLESNEPSYVLYTSGTTGKPKGVQRDVGGYAVALAASMEYIFEGKAGDTMFTASDVGWVVGHSYIVYAPLIAGLTTVMYEGTPIRPDGGIWWRLVEQHKINLMFTAPTAIRVLKKQDPALMKAADLSSLRTLFLAGEPLDEPTAEWISTALNKPVIDNYWQTETGWPMLAIPRGIEVLPTKLGSPGVPSVGYSLTVRDELTGEPCAPGEKGVLTLDYPLPPGCMSTVWGDDKRFVGTYWSSVPNQQVYSTFDWGVQDEDGYVTILGRTDDVINVAGHRLGTREIEEALSSHAAVAEVAVVGVTDPVKGQAAMAFVVLRGAQSEGDPSERARLAAELTMTVDRQLGSIARPARVVMVSMLPKTRSGKLLRRAIAALAEGREPGDLPTIEDPAALQQVRDALGDGAKK</sequence>
<dbReference type="GeneID" id="301102247"/>
<dbReference type="Gene3D" id="3.40.50.12780">
    <property type="entry name" value="N-terminal domain of ligase-like"/>
    <property type="match status" value="1"/>
</dbReference>
<feature type="domain" description="Acetyl-coenzyme A synthetase N-terminal" evidence="9">
    <location>
        <begin position="17"/>
        <end position="71"/>
    </location>
</feature>
<dbReference type="NCBIfam" id="TIGR02316">
    <property type="entry name" value="propion_prpE"/>
    <property type="match status" value="1"/>
</dbReference>
<evidence type="ECO:0000259" key="7">
    <source>
        <dbReference type="Pfam" id="PF00501"/>
    </source>
</evidence>
<dbReference type="Pfam" id="PF16177">
    <property type="entry name" value="ACAS_N"/>
    <property type="match status" value="1"/>
</dbReference>
<dbReference type="GO" id="GO:0050218">
    <property type="term" value="F:propionate-CoA ligase activity"/>
    <property type="evidence" value="ECO:0007669"/>
    <property type="project" value="InterPro"/>
</dbReference>
<dbReference type="EMBL" id="JAALDK010000001">
    <property type="protein sequence ID" value="NUY01563.1"/>
    <property type="molecule type" value="Genomic_DNA"/>
</dbReference>
<dbReference type="FunFam" id="3.40.50.12780:FF:000001">
    <property type="entry name" value="Acetyl-coenzyme A synthetase"/>
    <property type="match status" value="1"/>
</dbReference>
<evidence type="ECO:0000313" key="10">
    <source>
        <dbReference type="EMBL" id="NUY01563.1"/>
    </source>
</evidence>
<dbReference type="PANTHER" id="PTHR43347">
    <property type="entry name" value="ACYL-COA SYNTHETASE"/>
    <property type="match status" value="1"/>
</dbReference>
<reference evidence="10 11" key="1">
    <citation type="submission" date="2020-02" db="EMBL/GenBank/DDBJ databases">
        <title>Paraburkholderia simonii sp. nov. and Paraburkholderia youngii sp. nov. Brazilian and Mexican Mimosa-associated rhizobia.</title>
        <authorList>
            <person name="Mavima L."/>
            <person name="Beukes C.W."/>
            <person name="Chan W.Y."/>
            <person name="Palmer M."/>
            <person name="De Meyer S.E."/>
            <person name="James E.K."/>
            <person name="Venter S.N."/>
            <person name="Steenkamp E.T."/>
        </authorList>
    </citation>
    <scope>NUCLEOTIDE SEQUENCE [LARGE SCALE GENOMIC DNA]</scope>
    <source>
        <strain evidence="10 11">JPY169</strain>
    </source>
</reference>
<keyword evidence="4" id="KW-0547">Nucleotide-binding</keyword>
<dbReference type="NCBIfam" id="NF001208">
    <property type="entry name" value="PRK00174.1"/>
    <property type="match status" value="1"/>
</dbReference>
<comment type="caution">
    <text evidence="10">The sequence shown here is derived from an EMBL/GenBank/DDBJ whole genome shotgun (WGS) entry which is preliminary data.</text>
</comment>
<dbReference type="GO" id="GO:0019629">
    <property type="term" value="P:propionate catabolic process, 2-methylcitrate cycle"/>
    <property type="evidence" value="ECO:0007669"/>
    <property type="project" value="InterPro"/>
</dbReference>
<dbReference type="Gene3D" id="3.30.300.30">
    <property type="match status" value="1"/>
</dbReference>
<proteinExistence type="inferred from homology"/>
<dbReference type="Pfam" id="PF00501">
    <property type="entry name" value="AMP-binding"/>
    <property type="match status" value="1"/>
</dbReference>
<dbReference type="GO" id="GO:0005524">
    <property type="term" value="F:ATP binding"/>
    <property type="evidence" value="ECO:0007669"/>
    <property type="project" value="UniProtKB-KW"/>
</dbReference>
<dbReference type="InterPro" id="IPR000873">
    <property type="entry name" value="AMP-dep_synth/lig_dom"/>
</dbReference>
<name>A0A7Y6MY39_9BURK</name>
<feature type="domain" description="AMP-dependent synthetase/ligase" evidence="7">
    <location>
        <begin position="74"/>
        <end position="456"/>
    </location>
</feature>
<dbReference type="InterPro" id="IPR025110">
    <property type="entry name" value="AMP-bd_C"/>
</dbReference>
<dbReference type="InterPro" id="IPR032387">
    <property type="entry name" value="ACAS_N"/>
</dbReference>